<dbReference type="Proteomes" id="UP001150538">
    <property type="component" value="Unassembled WGS sequence"/>
</dbReference>
<proteinExistence type="predicted"/>
<dbReference type="InterPro" id="IPR008979">
    <property type="entry name" value="Galactose-bd-like_sf"/>
</dbReference>
<name>A0A9W8A6V5_9FUNG</name>
<reference evidence="1" key="1">
    <citation type="submission" date="2022-07" db="EMBL/GenBank/DDBJ databases">
        <title>Phylogenomic reconstructions and comparative analyses of Kickxellomycotina fungi.</title>
        <authorList>
            <person name="Reynolds N.K."/>
            <person name="Stajich J.E."/>
            <person name="Barry K."/>
            <person name="Grigoriev I.V."/>
            <person name="Crous P."/>
            <person name="Smith M.E."/>
        </authorList>
    </citation>
    <scope>NUCLEOTIDE SEQUENCE</scope>
    <source>
        <strain evidence="1">NBRC 100468</strain>
    </source>
</reference>
<comment type="caution">
    <text evidence="1">The sequence shown here is derived from an EMBL/GenBank/DDBJ whole genome shotgun (WGS) entry which is preliminary data.</text>
</comment>
<protein>
    <submittedName>
        <fullName evidence="1">Nuclear receptor 2C2-associated protein</fullName>
    </submittedName>
</protein>
<gene>
    <name evidence="1" type="primary">NR2C2AP</name>
    <name evidence="1" type="ORF">H4219_001039</name>
</gene>
<keyword evidence="2" id="KW-1185">Reference proteome</keyword>
<keyword evidence="1" id="KW-0675">Receptor</keyword>
<dbReference type="Gene3D" id="2.60.120.260">
    <property type="entry name" value="Galactose-binding domain-like"/>
    <property type="match status" value="1"/>
</dbReference>
<evidence type="ECO:0000313" key="2">
    <source>
        <dbReference type="Proteomes" id="UP001150538"/>
    </source>
</evidence>
<dbReference type="AlphaFoldDB" id="A0A9W8A6V5"/>
<dbReference type="SUPFAM" id="SSF49785">
    <property type="entry name" value="Galactose-binding domain-like"/>
    <property type="match status" value="1"/>
</dbReference>
<evidence type="ECO:0000313" key="1">
    <source>
        <dbReference type="EMBL" id="KAJ1920803.1"/>
    </source>
</evidence>
<accession>A0A9W8A6V5</accession>
<organism evidence="1 2">
    <name type="scientific">Mycoemilia scoparia</name>
    <dbReference type="NCBI Taxonomy" id="417184"/>
    <lineage>
        <taxon>Eukaryota</taxon>
        <taxon>Fungi</taxon>
        <taxon>Fungi incertae sedis</taxon>
        <taxon>Zoopagomycota</taxon>
        <taxon>Kickxellomycotina</taxon>
        <taxon>Kickxellomycetes</taxon>
        <taxon>Kickxellales</taxon>
        <taxon>Kickxellaceae</taxon>
        <taxon>Mycoemilia</taxon>
    </lineage>
</organism>
<dbReference type="EMBL" id="JANBPU010000009">
    <property type="protein sequence ID" value="KAJ1920803.1"/>
    <property type="molecule type" value="Genomic_DNA"/>
</dbReference>
<sequence length="163" mass="18886">MSLLNVQKSRVSSVLNKDTVSFGRHHLFDGKEETCWNSEEGKSQFVQIIFEDLVTIESIKCQFQGGFAAKKMEVLRKNTDSGSEKDSEWIPFNLFHPQDDNSIQINEAARTPVREIKVLFEEGTDFFGRITMYMLNFFGQKLEETKEKESTQKEEEDNVITIF</sequence>
<dbReference type="OrthoDB" id="10052260at2759"/>